<proteinExistence type="predicted"/>
<name>A0A843WSA7_COLES</name>
<reference evidence="2" key="1">
    <citation type="submission" date="2017-07" db="EMBL/GenBank/DDBJ databases">
        <title>Taro Niue Genome Assembly and Annotation.</title>
        <authorList>
            <person name="Atibalentja N."/>
            <person name="Keating K."/>
            <person name="Fields C.J."/>
        </authorList>
    </citation>
    <scope>NUCLEOTIDE SEQUENCE</scope>
    <source>
        <strain evidence="2">Niue_2</strain>
        <tissue evidence="2">Leaf</tissue>
    </source>
</reference>
<evidence type="ECO:0000313" key="3">
    <source>
        <dbReference type="Proteomes" id="UP000652761"/>
    </source>
</evidence>
<feature type="compositionally biased region" description="Low complexity" evidence="1">
    <location>
        <begin position="62"/>
        <end position="76"/>
    </location>
</feature>
<feature type="non-terminal residue" evidence="2">
    <location>
        <position position="243"/>
    </location>
</feature>
<feature type="region of interest" description="Disordered" evidence="1">
    <location>
        <begin position="62"/>
        <end position="81"/>
    </location>
</feature>
<sequence length="243" mass="26776">IRPGDLRHLSSDPIALRSGPSIAQIAQASCSHQIRLRAFVQSAAAAHRMLYMPNPPWPAPHWASSSSALHSQEPSPNQLLHTVPQPSALVTSATSAVHLAAIAHQLPCTLATLLICSSPQPRRRLQSFIARGPEQFLLDFSFSIRNLMGRKKWERRMDSQVVVCTSELDGIAGSDKIREGCFLGLLQLDLAIALLPSFGIHQQFETLSLPNFVEIFDFEFVVLAQFGIELPSCFGVDSFYHPN</sequence>
<comment type="caution">
    <text evidence="2">The sequence shown here is derived from an EMBL/GenBank/DDBJ whole genome shotgun (WGS) entry which is preliminary data.</text>
</comment>
<gene>
    <name evidence="2" type="ORF">Taro_042259</name>
</gene>
<protein>
    <submittedName>
        <fullName evidence="2">Uncharacterized protein</fullName>
    </submittedName>
</protein>
<dbReference type="AlphaFoldDB" id="A0A843WSA7"/>
<evidence type="ECO:0000256" key="1">
    <source>
        <dbReference type="SAM" id="MobiDB-lite"/>
    </source>
</evidence>
<accession>A0A843WSA7</accession>
<evidence type="ECO:0000313" key="2">
    <source>
        <dbReference type="EMBL" id="MQM09388.1"/>
    </source>
</evidence>
<organism evidence="2 3">
    <name type="scientific">Colocasia esculenta</name>
    <name type="common">Wild taro</name>
    <name type="synonym">Arum esculentum</name>
    <dbReference type="NCBI Taxonomy" id="4460"/>
    <lineage>
        <taxon>Eukaryota</taxon>
        <taxon>Viridiplantae</taxon>
        <taxon>Streptophyta</taxon>
        <taxon>Embryophyta</taxon>
        <taxon>Tracheophyta</taxon>
        <taxon>Spermatophyta</taxon>
        <taxon>Magnoliopsida</taxon>
        <taxon>Liliopsida</taxon>
        <taxon>Araceae</taxon>
        <taxon>Aroideae</taxon>
        <taxon>Colocasieae</taxon>
        <taxon>Colocasia</taxon>
    </lineage>
</organism>
<dbReference type="EMBL" id="NMUH01004363">
    <property type="protein sequence ID" value="MQM09388.1"/>
    <property type="molecule type" value="Genomic_DNA"/>
</dbReference>
<keyword evidence="3" id="KW-1185">Reference proteome</keyword>
<dbReference type="Proteomes" id="UP000652761">
    <property type="component" value="Unassembled WGS sequence"/>
</dbReference>